<dbReference type="EMBL" id="CM023485">
    <property type="protein sequence ID" value="KAH6931162.1"/>
    <property type="molecule type" value="Genomic_DNA"/>
</dbReference>
<evidence type="ECO:0000313" key="2">
    <source>
        <dbReference type="Proteomes" id="UP000821845"/>
    </source>
</evidence>
<gene>
    <name evidence="1" type="ORF">HPB50_022593</name>
</gene>
<organism evidence="1 2">
    <name type="scientific">Hyalomma asiaticum</name>
    <name type="common">Tick</name>
    <dbReference type="NCBI Taxonomy" id="266040"/>
    <lineage>
        <taxon>Eukaryota</taxon>
        <taxon>Metazoa</taxon>
        <taxon>Ecdysozoa</taxon>
        <taxon>Arthropoda</taxon>
        <taxon>Chelicerata</taxon>
        <taxon>Arachnida</taxon>
        <taxon>Acari</taxon>
        <taxon>Parasitiformes</taxon>
        <taxon>Ixodida</taxon>
        <taxon>Ixodoidea</taxon>
        <taxon>Ixodidae</taxon>
        <taxon>Hyalomminae</taxon>
        <taxon>Hyalomma</taxon>
    </lineage>
</organism>
<sequence length="1370" mass="151015">MDPRNVASPEAGATGRAAGLRREPAPATPMPRLAGKLRRGKSPEVTFYEDELSRRAAKEAAARSSLVKEKLEPKQSTERTINTKAGAASPSSYSKSRRTRKEGIAAERARTEPSFANYPGWQPYKMECPHEKGEMDRCHKDHRHMWHTQWPPYNYNTEAFEPVQWPEYNYATDAFDPAQWPTYYYNTDAFEPAAFKAQMPAHLGIDKSDVGKKKSLRRSAPRDADPPSGSTSTSVSESDPVQEKPMRTKSGDDRYKSPRSSAKQSDRLFYKDDGDDREDHARSPRRSMPRDDVKARSHAASLRSSTAKGATRSPDAESSSDDSENEDSKRPAKSGKSTTAKARAASRGTSKSSAATGDKTTDAHSERAARSQRDVPIFSKLKSTEEGGSSFGEKAPVYNRESNHSKAKSGRGTLKESQARAPRVVHSSESKPAKSRSSEESSGEQSSKVGRGSAAGSAKSSQRTVSKELGPSKISTLEAQNAQKSESRSTHSKSEESDEDDLENEHHLYPEKPGDPRSRKTSEIRNKRDVSHELPSGSHSGSGERAIREAAEEPSPSAERKKSQADLAKVTPSVHPASELSTSVGDAGSVNSHRKSRTQSEAKSSADVAAEASDPEIWARSSCSILSLANQVSVELAQKQIELMAERTVCDSPTDGNGKAADDNRVPPCQSAADTINVARQESTVHVPQDGGAPPVVIRQELCLYPLSLLLVVAALIVALLLFVPKGKPRALGDELPETCNSPHCLRDSAYLNELLNWNFDPCENFYMFVCSRWRNQFPATDLSVSADDDYVSSLEGQIRSLLEDEPLGPYTTVGPLQDLYNKCVNAKLIEDSGWDGLLEFMSELYLDGFPLTPPVRRSVSIWKIAARLLRKTGAVTLIGVGIASHPNISTKDVISVGTPETFTAIEGVDINDAIRLYTSVVFAAFKALRKDFIPPVHTLNVIKFASEVEKLSLQFSDGDARMEALVSASALQLFLAELFDGVSGAACTVPGCEVMNRSPEFIAKLVALVQETDLHTVTNFLGVRLMVQVAPFIPQSGLAEAYATLLYGKWRQADLRWKLCVRVVEKAMPPLFHRVSLETLTAQAPTEQLKGLVKDIVAEFLTDVSSAPYLDDAARAAIQKIVSTTRFETLAPTWIFNKSLVGEYAQRIPPTASERPLQSYAAVHEYNLVSALTRPTDQHWTRSIFTTNCWYERVPRSIYIPMLLFNLTLLSDDRVYNFQLSRAGVRISHCLLDMLFAEANSTDPEEHWLNQATVAKIAEAQRCFGKDNEPKQMRGAMALSFAYGHFVRRLKPRGRTASFYLGPQRNISAPQMFFVYLMLQSCEKKTARDETSPKSSGSWNTALRYQGAFPKEFRCPQGSPMNSDQRCNI</sequence>
<dbReference type="Proteomes" id="UP000821845">
    <property type="component" value="Chromosome 5"/>
</dbReference>
<protein>
    <submittedName>
        <fullName evidence="1">Uncharacterized protein</fullName>
    </submittedName>
</protein>
<proteinExistence type="predicted"/>
<name>A0ACB7SDD7_HYAAI</name>
<keyword evidence="2" id="KW-1185">Reference proteome</keyword>
<accession>A0ACB7SDD7</accession>
<evidence type="ECO:0000313" key="1">
    <source>
        <dbReference type="EMBL" id="KAH6931162.1"/>
    </source>
</evidence>
<reference evidence="1" key="1">
    <citation type="submission" date="2020-05" db="EMBL/GenBank/DDBJ databases">
        <title>Large-scale comparative analyses of tick genomes elucidate their genetic diversity and vector capacities.</title>
        <authorList>
            <person name="Jia N."/>
            <person name="Wang J."/>
            <person name="Shi W."/>
            <person name="Du L."/>
            <person name="Sun Y."/>
            <person name="Zhan W."/>
            <person name="Jiang J."/>
            <person name="Wang Q."/>
            <person name="Zhang B."/>
            <person name="Ji P."/>
            <person name="Sakyi L.B."/>
            <person name="Cui X."/>
            <person name="Yuan T."/>
            <person name="Jiang B."/>
            <person name="Yang W."/>
            <person name="Lam T.T.-Y."/>
            <person name="Chang Q."/>
            <person name="Ding S."/>
            <person name="Wang X."/>
            <person name="Zhu J."/>
            <person name="Ruan X."/>
            <person name="Zhao L."/>
            <person name="Wei J."/>
            <person name="Que T."/>
            <person name="Du C."/>
            <person name="Cheng J."/>
            <person name="Dai P."/>
            <person name="Han X."/>
            <person name="Huang E."/>
            <person name="Gao Y."/>
            <person name="Liu J."/>
            <person name="Shao H."/>
            <person name="Ye R."/>
            <person name="Li L."/>
            <person name="Wei W."/>
            <person name="Wang X."/>
            <person name="Wang C."/>
            <person name="Yang T."/>
            <person name="Huo Q."/>
            <person name="Li W."/>
            <person name="Guo W."/>
            <person name="Chen H."/>
            <person name="Zhou L."/>
            <person name="Ni X."/>
            <person name="Tian J."/>
            <person name="Zhou Y."/>
            <person name="Sheng Y."/>
            <person name="Liu T."/>
            <person name="Pan Y."/>
            <person name="Xia L."/>
            <person name="Li J."/>
            <person name="Zhao F."/>
            <person name="Cao W."/>
        </authorList>
    </citation>
    <scope>NUCLEOTIDE SEQUENCE</scope>
    <source>
        <strain evidence="1">Hyas-2018</strain>
    </source>
</reference>
<comment type="caution">
    <text evidence="1">The sequence shown here is derived from an EMBL/GenBank/DDBJ whole genome shotgun (WGS) entry which is preliminary data.</text>
</comment>